<feature type="compositionally biased region" description="Pro residues" evidence="2">
    <location>
        <begin position="195"/>
        <end position="205"/>
    </location>
</feature>
<dbReference type="GO" id="GO:0006511">
    <property type="term" value="P:ubiquitin-dependent protein catabolic process"/>
    <property type="evidence" value="ECO:0007669"/>
    <property type="project" value="TreeGrafter"/>
</dbReference>
<dbReference type="AlphaFoldDB" id="A0A922N6H1"/>
<keyword evidence="1" id="KW-0862">Zinc</keyword>
<dbReference type="GO" id="GO:0008270">
    <property type="term" value="F:zinc ion binding"/>
    <property type="evidence" value="ECO:0007669"/>
    <property type="project" value="UniProtKB-KW"/>
</dbReference>
<dbReference type="OrthoDB" id="1711136at2759"/>
<feature type="compositionally biased region" description="Basic and acidic residues" evidence="2">
    <location>
        <begin position="266"/>
        <end position="278"/>
    </location>
</feature>
<dbReference type="PANTHER" id="PTHR22696:SF1">
    <property type="entry name" value="E3 UBIQUITIN-PROTEIN LIGASE RNF26"/>
    <property type="match status" value="1"/>
</dbReference>
<name>A0A922N6H1_9PLEO</name>
<comment type="caution">
    <text evidence="4">The sequence shown here is derived from an EMBL/GenBank/DDBJ whole genome shotgun (WGS) entry which is preliminary data.</text>
</comment>
<dbReference type="SUPFAM" id="SSF57850">
    <property type="entry name" value="RING/U-box"/>
    <property type="match status" value="1"/>
</dbReference>
<dbReference type="GO" id="GO:0016567">
    <property type="term" value="P:protein ubiquitination"/>
    <property type="evidence" value="ECO:0007669"/>
    <property type="project" value="TreeGrafter"/>
</dbReference>
<accession>A0A922N6H1</accession>
<dbReference type="EMBL" id="NRDI02000012">
    <property type="protein sequence ID" value="KAI1512194.1"/>
    <property type="molecule type" value="Genomic_DNA"/>
</dbReference>
<sequence>MGTLTAYCLRLDTHCPHKLATSCRLTSTPNCCACADERVHSRTYRVYIDGVGFVNRGTRWQGYCWFCKEFWTNRLAATDPPLEVSQTRIPEIPDQTEFLDRWWEFHQGYRIAKLPDGTEQHMPVIGEPLVEVSPGFLPRTLDQLRAGVQNDAMRPENRLRRRRLTSEEERPEEPHESLEDALDALIQDEDEVPIQSPPTADPAAPPVAVTPHIQEDPSEPPRPMTRREAQLQRMRERFARVFGTREEQDQEDYESPLTQMYTRAQDRYRQAEQRRADGTDEAPPLDGLPARDRREIEEQLVWGVMRESQSLSESLEPESAVWSYTPRPHRSEGSSDPIDIHMPDPRWLNLDPSNNTNGGATAETAAATDVFQPYFLESTTTTHRPPPLPPYSRTSTQAQMRASTETRLSNMLSLLTTSSQDPSLPPATFPTDFPSLRVSIEQELARLRSSRGGVRPPSPPPVTLDSQPDRPAPRTEEEMTKVLACQVCYQQIADIAVLPCGHMVMCVWCADVVVPVRHGSVPVGRVRCPMCRKGVKQRVRIHTG</sequence>
<dbReference type="Proteomes" id="UP000249757">
    <property type="component" value="Unassembled WGS sequence"/>
</dbReference>
<dbReference type="PROSITE" id="PS50089">
    <property type="entry name" value="ZF_RING_2"/>
    <property type="match status" value="1"/>
</dbReference>
<dbReference type="InterPro" id="IPR001841">
    <property type="entry name" value="Znf_RING"/>
</dbReference>
<evidence type="ECO:0000313" key="4">
    <source>
        <dbReference type="EMBL" id="KAI1512194.1"/>
    </source>
</evidence>
<organism evidence="4 5">
    <name type="scientific">Pyrenophora tritici-repentis</name>
    <dbReference type="NCBI Taxonomy" id="45151"/>
    <lineage>
        <taxon>Eukaryota</taxon>
        <taxon>Fungi</taxon>
        <taxon>Dikarya</taxon>
        <taxon>Ascomycota</taxon>
        <taxon>Pezizomycotina</taxon>
        <taxon>Dothideomycetes</taxon>
        <taxon>Pleosporomycetidae</taxon>
        <taxon>Pleosporales</taxon>
        <taxon>Pleosporineae</taxon>
        <taxon>Pleosporaceae</taxon>
        <taxon>Pyrenophora</taxon>
    </lineage>
</organism>
<feature type="region of interest" description="Disordered" evidence="2">
    <location>
        <begin position="147"/>
        <end position="178"/>
    </location>
</feature>
<feature type="domain" description="RING-type" evidence="3">
    <location>
        <begin position="485"/>
        <end position="532"/>
    </location>
</feature>
<evidence type="ECO:0000256" key="1">
    <source>
        <dbReference type="PROSITE-ProRule" id="PRU00175"/>
    </source>
</evidence>
<proteinExistence type="predicted"/>
<keyword evidence="1" id="KW-0863">Zinc-finger</keyword>
<feature type="region of interest" description="Disordered" evidence="2">
    <location>
        <begin position="192"/>
        <end position="230"/>
    </location>
</feature>
<dbReference type="GO" id="GO:0061630">
    <property type="term" value="F:ubiquitin protein ligase activity"/>
    <property type="evidence" value="ECO:0007669"/>
    <property type="project" value="TreeGrafter"/>
</dbReference>
<feature type="compositionally biased region" description="Basic and acidic residues" evidence="2">
    <location>
        <begin position="153"/>
        <end position="178"/>
    </location>
</feature>
<feature type="region of interest" description="Disordered" evidence="2">
    <location>
        <begin position="446"/>
        <end position="475"/>
    </location>
</feature>
<keyword evidence="5" id="KW-1185">Reference proteome</keyword>
<feature type="region of interest" description="Disordered" evidence="2">
    <location>
        <begin position="378"/>
        <end position="404"/>
    </location>
</feature>
<dbReference type="Gene3D" id="3.30.40.10">
    <property type="entry name" value="Zinc/RING finger domain, C3HC4 (zinc finger)"/>
    <property type="match status" value="1"/>
</dbReference>
<evidence type="ECO:0000259" key="3">
    <source>
        <dbReference type="PROSITE" id="PS50089"/>
    </source>
</evidence>
<dbReference type="SMART" id="SM00184">
    <property type="entry name" value="RING"/>
    <property type="match status" value="1"/>
</dbReference>
<protein>
    <submittedName>
        <fullName evidence="4">Zf-C3HC4-3 domain containing protein</fullName>
    </submittedName>
</protein>
<evidence type="ECO:0000256" key="2">
    <source>
        <dbReference type="SAM" id="MobiDB-lite"/>
    </source>
</evidence>
<reference evidence="5" key="1">
    <citation type="journal article" date="2022" name="Microb. Genom.">
        <title>A global pangenome for the wheat fungal pathogen Pyrenophora tritici-repentis and prediction of effector protein structural homology.</title>
        <authorList>
            <person name="Moolhuijzen P.M."/>
            <person name="See P.T."/>
            <person name="Shi G."/>
            <person name="Powell H.R."/>
            <person name="Cockram J."/>
            <person name="Jorgensen L.N."/>
            <person name="Benslimane H."/>
            <person name="Strelkov S.E."/>
            <person name="Turner J."/>
            <person name="Liu Z."/>
            <person name="Moffat C.S."/>
        </authorList>
    </citation>
    <scope>NUCLEOTIDE SEQUENCE [LARGE SCALE GENOMIC DNA]</scope>
</reference>
<feature type="region of interest" description="Disordered" evidence="2">
    <location>
        <begin position="266"/>
        <end position="293"/>
    </location>
</feature>
<dbReference type="Pfam" id="PF13920">
    <property type="entry name" value="zf-C3HC4_3"/>
    <property type="match status" value="1"/>
</dbReference>
<gene>
    <name evidence="4" type="ORF">Ptr86124_009034</name>
</gene>
<dbReference type="InterPro" id="IPR013083">
    <property type="entry name" value="Znf_RING/FYVE/PHD"/>
</dbReference>
<evidence type="ECO:0000313" key="5">
    <source>
        <dbReference type="Proteomes" id="UP000249757"/>
    </source>
</evidence>
<keyword evidence="1" id="KW-0479">Metal-binding</keyword>
<dbReference type="PANTHER" id="PTHR22696">
    <property type="entry name" value="E3 UBIQUITIN-PROTEIN LIGASE RNF26"/>
    <property type="match status" value="1"/>
</dbReference>